<keyword evidence="2" id="KW-0812">Transmembrane</keyword>
<dbReference type="CDD" id="cd03193">
    <property type="entry name" value="GST_C_Metaxin"/>
    <property type="match status" value="1"/>
</dbReference>
<dbReference type="FunCoup" id="F2UMH3">
    <property type="interactions" value="239"/>
</dbReference>
<comment type="similarity">
    <text evidence="1">Belongs to the FAX family.</text>
</comment>
<dbReference type="SUPFAM" id="SSF47616">
    <property type="entry name" value="GST C-terminal domain-like"/>
    <property type="match status" value="1"/>
</dbReference>
<dbReference type="SFLD" id="SFLDG01180">
    <property type="entry name" value="SUF1"/>
    <property type="match status" value="1"/>
</dbReference>
<dbReference type="eggNOG" id="KOG4244">
    <property type="taxonomic scope" value="Eukaryota"/>
</dbReference>
<keyword evidence="5" id="KW-1185">Reference proteome</keyword>
<evidence type="ECO:0000256" key="1">
    <source>
        <dbReference type="ARBA" id="ARBA00006475"/>
    </source>
</evidence>
<evidence type="ECO:0000313" key="4">
    <source>
        <dbReference type="EMBL" id="EGD78322.1"/>
    </source>
</evidence>
<evidence type="ECO:0000313" key="5">
    <source>
        <dbReference type="Proteomes" id="UP000007799"/>
    </source>
</evidence>
<dbReference type="InterPro" id="IPR036249">
    <property type="entry name" value="Thioredoxin-like_sf"/>
</dbReference>
<dbReference type="PANTHER" id="PTHR12289:SF41">
    <property type="entry name" value="FAILED AXON CONNECTIONS-RELATED"/>
    <property type="match status" value="1"/>
</dbReference>
<dbReference type="KEGG" id="sre:PTSG_09388"/>
<accession>F2UMH3</accession>
<feature type="domain" description="GST N-terminal" evidence="3">
    <location>
        <begin position="53"/>
        <end position="123"/>
    </location>
</feature>
<dbReference type="SFLD" id="SFLDS00019">
    <property type="entry name" value="Glutathione_Transferase_(cytos"/>
    <property type="match status" value="1"/>
</dbReference>
<dbReference type="InterPro" id="IPR036282">
    <property type="entry name" value="Glutathione-S-Trfase_C_sf"/>
</dbReference>
<evidence type="ECO:0000259" key="3">
    <source>
        <dbReference type="PROSITE" id="PS50404"/>
    </source>
</evidence>
<dbReference type="InterPro" id="IPR040079">
    <property type="entry name" value="Glutathione_S-Trfase"/>
</dbReference>
<protein>
    <recommendedName>
        <fullName evidence="3">GST N-terminal domain-containing protein</fullName>
    </recommendedName>
</protein>
<dbReference type="AlphaFoldDB" id="F2UMH3"/>
<gene>
    <name evidence="4" type="ORF">PTSG_09388</name>
</gene>
<name>F2UMH3_SALR5</name>
<dbReference type="Pfam" id="PF17172">
    <property type="entry name" value="GST_N_4"/>
    <property type="match status" value="1"/>
</dbReference>
<dbReference type="PANTHER" id="PTHR12289">
    <property type="entry name" value="METAXIN RELATED"/>
    <property type="match status" value="1"/>
</dbReference>
<feature type="transmembrane region" description="Helical" evidence="2">
    <location>
        <begin position="6"/>
        <end position="22"/>
    </location>
</feature>
<dbReference type="InterPro" id="IPR012336">
    <property type="entry name" value="Thioredoxin-like_fold"/>
</dbReference>
<dbReference type="STRING" id="946362.F2UMH3"/>
<dbReference type="Gene3D" id="3.40.30.10">
    <property type="entry name" value="Glutaredoxin"/>
    <property type="match status" value="1"/>
</dbReference>
<dbReference type="GO" id="GO:0005737">
    <property type="term" value="C:cytoplasm"/>
    <property type="evidence" value="ECO:0007669"/>
    <property type="project" value="TreeGrafter"/>
</dbReference>
<keyword evidence="2" id="KW-1133">Transmembrane helix</keyword>
<dbReference type="InterPro" id="IPR004045">
    <property type="entry name" value="Glutathione_S-Trfase_N"/>
</dbReference>
<dbReference type="InParanoid" id="F2UMH3"/>
<sequence length="286" mass="32326">MWLEVVLAGGSALAAVLLVYLYRSKFMLPRHPEAPDTPRSGNPADEVVLYSFPPVPGTLFSTSPFGAKLEIFLRLANIPFTTKPADLARAPKGKVPYIQHGNNLIGDSTFIIRYLLATYGKPHQSYFGKLRLSLTPYEVSIGHMVQVLCETNIYNALLWSRWLCGESDFVKNNFFGMIPRPIRGLIFAMVQRSMFDWLWGQGFIRHSPHDVVTLSKLDIDAIDTLLGNKSFLFGDEPTVYDCTAFSFLEPFVNSDLELQGLRTYVCSKGRIVNFVNRMRHLIPQDK</sequence>
<dbReference type="Pfam" id="PF17171">
    <property type="entry name" value="GST_C_6"/>
    <property type="match status" value="1"/>
</dbReference>
<dbReference type="SUPFAM" id="SSF52833">
    <property type="entry name" value="Thioredoxin-like"/>
    <property type="match status" value="1"/>
</dbReference>
<dbReference type="GeneID" id="16070196"/>
<dbReference type="OrthoDB" id="5809458at2759"/>
<keyword evidence="2" id="KW-0472">Membrane</keyword>
<dbReference type="EMBL" id="GL832982">
    <property type="protein sequence ID" value="EGD78322.1"/>
    <property type="molecule type" value="Genomic_DNA"/>
</dbReference>
<dbReference type="InterPro" id="IPR050931">
    <property type="entry name" value="Mito_Protein_Transport_Metaxin"/>
</dbReference>
<organism evidence="4 5">
    <name type="scientific">Salpingoeca rosetta (strain ATCC 50818 / BSB-021)</name>
    <dbReference type="NCBI Taxonomy" id="946362"/>
    <lineage>
        <taxon>Eukaryota</taxon>
        <taxon>Choanoflagellata</taxon>
        <taxon>Craspedida</taxon>
        <taxon>Salpingoecidae</taxon>
        <taxon>Salpingoeca</taxon>
    </lineage>
</organism>
<dbReference type="RefSeq" id="XP_004989645.1">
    <property type="nucleotide sequence ID" value="XM_004989588.1"/>
</dbReference>
<dbReference type="OMA" id="RRIHDKY"/>
<proteinExistence type="inferred from homology"/>
<dbReference type="SFLD" id="SFLDG01200">
    <property type="entry name" value="SUF1.1"/>
    <property type="match status" value="1"/>
</dbReference>
<dbReference type="InterPro" id="IPR026928">
    <property type="entry name" value="FAX/IsoI-like"/>
</dbReference>
<dbReference type="Proteomes" id="UP000007799">
    <property type="component" value="Unassembled WGS sequence"/>
</dbReference>
<evidence type="ECO:0000256" key="2">
    <source>
        <dbReference type="SAM" id="Phobius"/>
    </source>
</evidence>
<reference evidence="4" key="1">
    <citation type="submission" date="2009-08" db="EMBL/GenBank/DDBJ databases">
        <title>Annotation of Salpingoeca rosetta.</title>
        <authorList>
            <consortium name="The Broad Institute Genome Sequencing Platform"/>
            <person name="Russ C."/>
            <person name="Cuomo C."/>
            <person name="Burger G."/>
            <person name="Gray M.W."/>
            <person name="Holland P.W.H."/>
            <person name="King N."/>
            <person name="Lang F.B.F."/>
            <person name="Roger A.J."/>
            <person name="Ruiz-Trillo I."/>
            <person name="Young S.K."/>
            <person name="Zeng Q."/>
            <person name="Gargeya S."/>
            <person name="Alvarado L."/>
            <person name="Berlin A."/>
            <person name="Chapman S.B."/>
            <person name="Chen Z."/>
            <person name="Freedman E."/>
            <person name="Gellesch M."/>
            <person name="Goldberg J."/>
            <person name="Griggs A."/>
            <person name="Gujja S."/>
            <person name="Heilman E."/>
            <person name="Heiman D."/>
            <person name="Howarth C."/>
            <person name="Mehta T."/>
            <person name="Neiman D."/>
            <person name="Pearson M."/>
            <person name="Roberts A."/>
            <person name="Saif S."/>
            <person name="Shea T."/>
            <person name="Shenoy N."/>
            <person name="Sisk P."/>
            <person name="Stolte C."/>
            <person name="Sykes S."/>
            <person name="White J."/>
            <person name="Yandava C."/>
            <person name="Haas B."/>
            <person name="Nusbaum C."/>
            <person name="Birren B."/>
        </authorList>
    </citation>
    <scope>NUCLEOTIDE SEQUENCE</scope>
    <source>
        <strain evidence="4">ATCC 50818</strain>
    </source>
</reference>
<dbReference type="InterPro" id="IPR033468">
    <property type="entry name" value="Metaxin_GST"/>
</dbReference>
<dbReference type="PROSITE" id="PS50404">
    <property type="entry name" value="GST_NTER"/>
    <property type="match status" value="1"/>
</dbReference>